<evidence type="ECO:0000256" key="1">
    <source>
        <dbReference type="SAM" id="Phobius"/>
    </source>
</evidence>
<gene>
    <name evidence="2" type="ORF">ENO08_06305</name>
</gene>
<organism evidence="2">
    <name type="scientific">Eiseniibacteriota bacterium</name>
    <dbReference type="NCBI Taxonomy" id="2212470"/>
    <lineage>
        <taxon>Bacteria</taxon>
        <taxon>Candidatus Eiseniibacteriota</taxon>
    </lineage>
</organism>
<name>A0A7V2AVP4_UNCEI</name>
<evidence type="ECO:0000313" key="2">
    <source>
        <dbReference type="EMBL" id="HER44054.1"/>
    </source>
</evidence>
<dbReference type="AlphaFoldDB" id="A0A7V2AVP4"/>
<keyword evidence="1" id="KW-0812">Transmembrane</keyword>
<sequence>MMKDMLYRDIFLVPLLCGFLIQILKIALYSFAEKRVAIEKVLQPYGLPNLHATVFASISTVVGVKYGFSSILFSFVTTYSIIIIHDTMRLKGEKGKQVDLINRLLLRIDSNADLSGHGALRVIQLRPFDVLSGTMLGILCSILVL</sequence>
<evidence type="ECO:0008006" key="3">
    <source>
        <dbReference type="Google" id="ProtNLM"/>
    </source>
</evidence>
<keyword evidence="1" id="KW-1133">Transmembrane helix</keyword>
<accession>A0A7V2AVP4</accession>
<comment type="caution">
    <text evidence="2">The sequence shown here is derived from an EMBL/GenBank/DDBJ whole genome shotgun (WGS) entry which is preliminary data.</text>
</comment>
<keyword evidence="1" id="KW-0472">Membrane</keyword>
<proteinExistence type="predicted"/>
<protein>
    <recommendedName>
        <fullName evidence="3">Divergent PAP2 family protein</fullName>
    </recommendedName>
</protein>
<feature type="transmembrane region" description="Helical" evidence="1">
    <location>
        <begin position="52"/>
        <end position="84"/>
    </location>
</feature>
<feature type="transmembrane region" description="Helical" evidence="1">
    <location>
        <begin position="12"/>
        <end position="32"/>
    </location>
</feature>
<dbReference type="Proteomes" id="UP000886069">
    <property type="component" value="Unassembled WGS sequence"/>
</dbReference>
<dbReference type="PANTHER" id="PTHR31446">
    <property type="entry name" value="ACID PHOSPHATASE/VANADIUM-DEPENDENT HALOPEROXIDASE-RELATED PROTEIN"/>
    <property type="match status" value="1"/>
</dbReference>
<dbReference type="EMBL" id="DSEC01000445">
    <property type="protein sequence ID" value="HER44054.1"/>
    <property type="molecule type" value="Genomic_DNA"/>
</dbReference>
<dbReference type="PANTHER" id="PTHR31446:SF29">
    <property type="entry name" value="ACID PHOSPHATASE_VANADIUM-DEPENDENT HALOPEROXIDASE-RELATED PROTEIN"/>
    <property type="match status" value="1"/>
</dbReference>
<reference evidence="2" key="1">
    <citation type="journal article" date="2020" name="mSystems">
        <title>Genome- and Community-Level Interaction Insights into Carbon Utilization and Element Cycling Functions of Hydrothermarchaeota in Hydrothermal Sediment.</title>
        <authorList>
            <person name="Zhou Z."/>
            <person name="Liu Y."/>
            <person name="Xu W."/>
            <person name="Pan J."/>
            <person name="Luo Z.H."/>
            <person name="Li M."/>
        </authorList>
    </citation>
    <scope>NUCLEOTIDE SEQUENCE [LARGE SCALE GENOMIC DNA]</scope>
    <source>
        <strain evidence="2">SpSt-1233</strain>
    </source>
</reference>
<dbReference type="Pfam" id="PF02681">
    <property type="entry name" value="DUF212"/>
    <property type="match status" value="1"/>
</dbReference>
<dbReference type="InterPro" id="IPR003832">
    <property type="entry name" value="DUF212"/>
</dbReference>